<proteinExistence type="predicted"/>
<organism evidence="1 2">
    <name type="scientific">Calothrix parietina FACHB-288</name>
    <dbReference type="NCBI Taxonomy" id="2692896"/>
    <lineage>
        <taxon>Bacteria</taxon>
        <taxon>Bacillati</taxon>
        <taxon>Cyanobacteriota</taxon>
        <taxon>Cyanophyceae</taxon>
        <taxon>Nostocales</taxon>
        <taxon>Calotrichaceae</taxon>
        <taxon>Calothrix</taxon>
    </lineage>
</organism>
<dbReference type="Proteomes" id="UP000658514">
    <property type="component" value="Unassembled WGS sequence"/>
</dbReference>
<accession>A0ABR8ABV8</accession>
<dbReference type="CDD" id="cd07176">
    <property type="entry name" value="terB"/>
    <property type="match status" value="1"/>
</dbReference>
<gene>
    <name evidence="1" type="ORF">H6G24_18570</name>
</gene>
<sequence>MGLLDTVLDTESQVQVTLSPAEAFAAITLAATAIDGYLSENDARCISSVLLRSKLFRNYTNELMCRLFDKILSILRRDGMNVLFDAAKASLSPELREAAFAVATDLLLSESIVTEEEKYFLTDLYQALGISREVAIQIVQVISIKNRG</sequence>
<dbReference type="SUPFAM" id="SSF158682">
    <property type="entry name" value="TerB-like"/>
    <property type="match status" value="1"/>
</dbReference>
<comment type="caution">
    <text evidence="1">The sequence shown here is derived from an EMBL/GenBank/DDBJ whole genome shotgun (WGS) entry which is preliminary data.</text>
</comment>
<dbReference type="RefSeq" id="WP_190544587.1">
    <property type="nucleotide sequence ID" value="NZ_CAWPNO010000060.1"/>
</dbReference>
<dbReference type="InterPro" id="IPR029024">
    <property type="entry name" value="TerB-like"/>
</dbReference>
<keyword evidence="2" id="KW-1185">Reference proteome</keyword>
<protein>
    <submittedName>
        <fullName evidence="1">Tellurite resistance TerB family protein</fullName>
    </submittedName>
</protein>
<dbReference type="EMBL" id="JACJQH010000028">
    <property type="protein sequence ID" value="MBD2197481.1"/>
    <property type="molecule type" value="Genomic_DNA"/>
</dbReference>
<evidence type="ECO:0000313" key="1">
    <source>
        <dbReference type="EMBL" id="MBD2197481.1"/>
    </source>
</evidence>
<dbReference type="Gene3D" id="1.10.3680.10">
    <property type="entry name" value="TerB-like"/>
    <property type="match status" value="1"/>
</dbReference>
<reference evidence="1 2" key="1">
    <citation type="journal article" date="2020" name="ISME J.">
        <title>Comparative genomics reveals insights into cyanobacterial evolution and habitat adaptation.</title>
        <authorList>
            <person name="Chen M.Y."/>
            <person name="Teng W.K."/>
            <person name="Zhao L."/>
            <person name="Hu C.X."/>
            <person name="Zhou Y.K."/>
            <person name="Han B.P."/>
            <person name="Song L.R."/>
            <person name="Shu W.S."/>
        </authorList>
    </citation>
    <scope>NUCLEOTIDE SEQUENCE [LARGE SCALE GENOMIC DNA]</scope>
    <source>
        <strain evidence="1 2">FACHB-288</strain>
    </source>
</reference>
<evidence type="ECO:0000313" key="2">
    <source>
        <dbReference type="Proteomes" id="UP000658514"/>
    </source>
</evidence>
<name>A0ABR8ABV8_9CYAN</name>